<comment type="cofactor">
    <cofactor evidence="11">
        <name>K(+)</name>
        <dbReference type="ChEBI" id="CHEBI:29103"/>
    </cofactor>
    <text evidence="11">Binds 1 potassium ion per subunit. The potassium ion interacts primarily with the substrate.</text>
</comment>
<dbReference type="Pfam" id="PF02773">
    <property type="entry name" value="S-AdoMet_synt_C"/>
    <property type="match status" value="1"/>
</dbReference>
<proteinExistence type="inferred from homology"/>
<dbReference type="FunFam" id="3.30.300.10:FF:000001">
    <property type="entry name" value="S-adenosylmethionine synthase"/>
    <property type="match status" value="1"/>
</dbReference>
<reference evidence="16" key="1">
    <citation type="submission" date="2022-06" db="EMBL/GenBank/DDBJ databases">
        <authorList>
            <consortium name="SYNGENTA / RWTH Aachen University"/>
        </authorList>
    </citation>
    <scope>NUCLEOTIDE SEQUENCE</scope>
</reference>
<evidence type="ECO:0000259" key="13">
    <source>
        <dbReference type="Pfam" id="PF00438"/>
    </source>
</evidence>
<dbReference type="FunFam" id="3.30.300.10:FF:000003">
    <property type="entry name" value="S-adenosylmethionine synthase"/>
    <property type="match status" value="1"/>
</dbReference>
<dbReference type="Pfam" id="PF00438">
    <property type="entry name" value="S-AdoMet_synt_N"/>
    <property type="match status" value="1"/>
</dbReference>
<dbReference type="NCBIfam" id="TIGR01034">
    <property type="entry name" value="metK"/>
    <property type="match status" value="1"/>
</dbReference>
<evidence type="ECO:0000256" key="4">
    <source>
        <dbReference type="ARBA" id="ARBA00022679"/>
    </source>
</evidence>
<keyword evidence="3 11" id="KW-0554">One-carbon metabolism</keyword>
<dbReference type="PROSITE" id="PS00376">
    <property type="entry name" value="ADOMET_SYNTHASE_1"/>
    <property type="match status" value="1"/>
</dbReference>
<protein>
    <recommendedName>
        <fullName evidence="11">S-adenosylmethionine synthase</fullName>
        <ecNumber evidence="11">2.5.1.6</ecNumber>
    </recommendedName>
</protein>
<feature type="domain" description="S-adenosylmethionine synthetase C-terminal" evidence="15">
    <location>
        <begin position="255"/>
        <end position="393"/>
    </location>
</feature>
<dbReference type="GO" id="GO:0006730">
    <property type="term" value="P:one-carbon metabolic process"/>
    <property type="evidence" value="ECO:0007669"/>
    <property type="project" value="UniProtKB-KW"/>
</dbReference>
<dbReference type="EMBL" id="CALTRL010001332">
    <property type="protein sequence ID" value="CAH7672136.1"/>
    <property type="molecule type" value="Genomic_DNA"/>
</dbReference>
<dbReference type="GO" id="GO:0046872">
    <property type="term" value="F:metal ion binding"/>
    <property type="evidence" value="ECO:0007669"/>
    <property type="project" value="UniProtKB-KW"/>
</dbReference>
<keyword evidence="9 11" id="KW-0630">Potassium</keyword>
<evidence type="ECO:0000256" key="9">
    <source>
        <dbReference type="ARBA" id="ARBA00022958"/>
    </source>
</evidence>
<evidence type="ECO:0000256" key="6">
    <source>
        <dbReference type="ARBA" id="ARBA00022741"/>
    </source>
</evidence>
<evidence type="ECO:0000256" key="8">
    <source>
        <dbReference type="ARBA" id="ARBA00022842"/>
    </source>
</evidence>
<comment type="caution">
    <text evidence="16">The sequence shown here is derived from an EMBL/GenBank/DDBJ whole genome shotgun (WGS) entry which is preliminary data.</text>
</comment>
<evidence type="ECO:0000256" key="7">
    <source>
        <dbReference type="ARBA" id="ARBA00022840"/>
    </source>
</evidence>
<dbReference type="InterPro" id="IPR022629">
    <property type="entry name" value="S-AdoMet_synt_central"/>
</dbReference>
<evidence type="ECO:0000259" key="14">
    <source>
        <dbReference type="Pfam" id="PF02772"/>
    </source>
</evidence>
<dbReference type="PROSITE" id="PS00377">
    <property type="entry name" value="ADOMET_SYNTHASE_2"/>
    <property type="match status" value="1"/>
</dbReference>
<dbReference type="Proteomes" id="UP001153365">
    <property type="component" value="Unassembled WGS sequence"/>
</dbReference>
<dbReference type="PANTHER" id="PTHR11964">
    <property type="entry name" value="S-ADENOSYLMETHIONINE SYNTHETASE"/>
    <property type="match status" value="1"/>
</dbReference>
<evidence type="ECO:0000259" key="15">
    <source>
        <dbReference type="Pfam" id="PF02773"/>
    </source>
</evidence>
<accession>A0AAV0AT80</accession>
<dbReference type="InterPro" id="IPR022630">
    <property type="entry name" value="S-AdoMet_synt_C"/>
</dbReference>
<feature type="domain" description="S-adenosylmethionine synthetase N-terminal" evidence="13">
    <location>
        <begin position="19"/>
        <end position="116"/>
    </location>
</feature>
<dbReference type="AlphaFoldDB" id="A0AAV0AT80"/>
<feature type="domain" description="S-adenosylmethionine synthetase central" evidence="14">
    <location>
        <begin position="130"/>
        <end position="253"/>
    </location>
</feature>
<keyword evidence="7 11" id="KW-0067">ATP-binding</keyword>
<evidence type="ECO:0000313" key="16">
    <source>
        <dbReference type="EMBL" id="CAH7672136.1"/>
    </source>
</evidence>
<name>A0AAV0AT80_PHAPC</name>
<keyword evidence="17" id="KW-1185">Reference proteome</keyword>
<keyword evidence="8 11" id="KW-0460">Magnesium</keyword>
<gene>
    <name evidence="16" type="ORF">PPACK8108_LOCUS6927</name>
</gene>
<keyword evidence="6 11" id="KW-0547">Nucleotide-binding</keyword>
<comment type="pathway">
    <text evidence="1 11">Amino-acid biosynthesis; S-adenosyl-L-methionine biosynthesis; S-adenosyl-L-methionine from L-methionine: step 1/1.</text>
</comment>
<evidence type="ECO:0000256" key="10">
    <source>
        <dbReference type="ARBA" id="ARBA00048344"/>
    </source>
</evidence>
<comment type="function">
    <text evidence="11">Catalyzes the formation of S-adenosylmethionine from methionine and ATP.</text>
</comment>
<evidence type="ECO:0000313" key="17">
    <source>
        <dbReference type="Proteomes" id="UP001153365"/>
    </source>
</evidence>
<dbReference type="InterPro" id="IPR002133">
    <property type="entry name" value="S-AdoMet_synthetase"/>
</dbReference>
<keyword evidence="4 11" id="KW-0808">Transferase</keyword>
<dbReference type="FunFam" id="3.30.300.10:FF:000004">
    <property type="entry name" value="S-adenosylmethionine synthase"/>
    <property type="match status" value="1"/>
</dbReference>
<evidence type="ECO:0000256" key="5">
    <source>
        <dbReference type="ARBA" id="ARBA00022723"/>
    </source>
</evidence>
<dbReference type="InterPro" id="IPR022636">
    <property type="entry name" value="S-AdoMet_synthetase_sfam"/>
</dbReference>
<dbReference type="EC" id="2.5.1.6" evidence="11"/>
<evidence type="ECO:0000256" key="11">
    <source>
        <dbReference type="RuleBase" id="RU000541"/>
    </source>
</evidence>
<evidence type="ECO:0000256" key="3">
    <source>
        <dbReference type="ARBA" id="ARBA00022563"/>
    </source>
</evidence>
<dbReference type="GO" id="GO:0004478">
    <property type="term" value="F:methionine adenosyltransferase activity"/>
    <property type="evidence" value="ECO:0007669"/>
    <property type="project" value="UniProtKB-EC"/>
</dbReference>
<evidence type="ECO:0000256" key="12">
    <source>
        <dbReference type="RuleBase" id="RU004462"/>
    </source>
</evidence>
<dbReference type="GO" id="GO:0005524">
    <property type="term" value="F:ATP binding"/>
    <property type="evidence" value="ECO:0007669"/>
    <property type="project" value="UniProtKB-KW"/>
</dbReference>
<dbReference type="Gene3D" id="3.30.300.10">
    <property type="match status" value="3"/>
</dbReference>
<organism evidence="16 17">
    <name type="scientific">Phakopsora pachyrhizi</name>
    <name type="common">Asian soybean rust disease fungus</name>
    <dbReference type="NCBI Taxonomy" id="170000"/>
    <lineage>
        <taxon>Eukaryota</taxon>
        <taxon>Fungi</taxon>
        <taxon>Dikarya</taxon>
        <taxon>Basidiomycota</taxon>
        <taxon>Pucciniomycotina</taxon>
        <taxon>Pucciniomycetes</taxon>
        <taxon>Pucciniales</taxon>
        <taxon>Phakopsoraceae</taxon>
        <taxon>Phakopsora</taxon>
    </lineage>
</organism>
<dbReference type="InterPro" id="IPR022631">
    <property type="entry name" value="ADOMET_SYNTHASE_CS"/>
</dbReference>
<dbReference type="GO" id="GO:0006555">
    <property type="term" value="P:methionine metabolic process"/>
    <property type="evidence" value="ECO:0007669"/>
    <property type="project" value="UniProtKB-ARBA"/>
</dbReference>
<keyword evidence="5 11" id="KW-0479">Metal-binding</keyword>
<dbReference type="CDD" id="cd18079">
    <property type="entry name" value="S-AdoMet_synt"/>
    <property type="match status" value="1"/>
</dbReference>
<dbReference type="SUPFAM" id="SSF55973">
    <property type="entry name" value="S-adenosylmethionine synthetase"/>
    <property type="match status" value="3"/>
</dbReference>
<dbReference type="InterPro" id="IPR022628">
    <property type="entry name" value="S-AdoMet_synt_N"/>
</dbReference>
<evidence type="ECO:0000256" key="1">
    <source>
        <dbReference type="ARBA" id="ARBA00005224"/>
    </source>
</evidence>
<comment type="cofactor">
    <cofactor evidence="11">
        <name>Mg(2+)</name>
        <dbReference type="ChEBI" id="CHEBI:18420"/>
    </cofactor>
    <text evidence="11">Binds 2 magnesium ions per subunit. The magnesium ions interact primarily with the substrate.</text>
</comment>
<sequence>MVAANSILSSKPVLPEGHFLFTSESVGEGHPDKICDQVSDAILDACLKDDPWSKVACETASKTGMIMVFGEITTSSQIDYQKIVRETVKRIGYDSSDKGFDYKTCNVLVAIEQQSPDIAQGLDHGDLVNHGAGDQGIMFGYATDETPELMPLTLMLAHQLNKKLADERRRPGGLNWLRADSKTQVTIEYKKEKDNGAVTPIRVDTIVVSTQHSEEISTDDLRSEIMEKVIREVIPSKLLDDRTIYHIQPSGRFVIGGPQGDAGLTGRKIIVDSYGGWGAHGGGAFSGKDWSKVDRSGAYAARWIAKSLINAGLAKRILVQLSYAIGVADPLSIFVDSYGTSKGKTDSELVEIIRKNWDLRPGVVVKELDLQRPIYSPTAAYGHFGNPNYPWEKPKQLKL</sequence>
<comment type="catalytic activity">
    <reaction evidence="10 11">
        <text>L-methionine + ATP + H2O = S-adenosyl-L-methionine + phosphate + diphosphate</text>
        <dbReference type="Rhea" id="RHEA:21080"/>
        <dbReference type="ChEBI" id="CHEBI:15377"/>
        <dbReference type="ChEBI" id="CHEBI:30616"/>
        <dbReference type="ChEBI" id="CHEBI:33019"/>
        <dbReference type="ChEBI" id="CHEBI:43474"/>
        <dbReference type="ChEBI" id="CHEBI:57844"/>
        <dbReference type="ChEBI" id="CHEBI:59789"/>
        <dbReference type="EC" id="2.5.1.6"/>
    </reaction>
</comment>
<dbReference type="Pfam" id="PF02772">
    <property type="entry name" value="S-AdoMet_synt_M"/>
    <property type="match status" value="1"/>
</dbReference>
<dbReference type="PIRSF" id="PIRSF000497">
    <property type="entry name" value="MAT"/>
    <property type="match status" value="1"/>
</dbReference>
<comment type="similarity">
    <text evidence="2 12">Belongs to the AdoMet synthase family.</text>
</comment>
<evidence type="ECO:0000256" key="2">
    <source>
        <dbReference type="ARBA" id="ARBA00009685"/>
    </source>
</evidence>
<dbReference type="HAMAP" id="MF_00086">
    <property type="entry name" value="S_AdoMet_synth1"/>
    <property type="match status" value="1"/>
</dbReference>
<dbReference type="GO" id="GO:0006556">
    <property type="term" value="P:S-adenosylmethionine biosynthetic process"/>
    <property type="evidence" value="ECO:0007669"/>
    <property type="project" value="InterPro"/>
</dbReference>